<gene>
    <name evidence="7" type="ORF">A2527_09625</name>
</gene>
<evidence type="ECO:0000256" key="5">
    <source>
        <dbReference type="ARBA" id="ARBA00023136"/>
    </source>
</evidence>
<dbReference type="GO" id="GO:0005436">
    <property type="term" value="F:sodium:phosphate symporter activity"/>
    <property type="evidence" value="ECO:0007669"/>
    <property type="project" value="InterPro"/>
</dbReference>
<dbReference type="STRING" id="1817772.A2527_09625"/>
<dbReference type="AlphaFoldDB" id="A0A1F6G7K8"/>
<dbReference type="GO" id="GO:0005886">
    <property type="term" value="C:plasma membrane"/>
    <property type="evidence" value="ECO:0007669"/>
    <property type="project" value="UniProtKB-SubCell"/>
</dbReference>
<dbReference type="Gene3D" id="1.20.58.220">
    <property type="entry name" value="Phosphate transport system protein phou homolog 2, domain 2"/>
    <property type="match status" value="1"/>
</dbReference>
<feature type="transmembrane region" description="Helical" evidence="6">
    <location>
        <begin position="254"/>
        <end position="272"/>
    </location>
</feature>
<sequence length="532" mass="58385">MDAFLKTFELLGALGIFFFGLKVMSEAFLALRGDHIRQAIRFLAKNRIGGIFTGFFITGLIHSSAATTVLVVSLVNARIMKLREAVSIIMGANLGTTLNFWIVALLGFGFKLTAMVMPAIALGVPFLFSKIEQRKKWGESLIGFGLAFMGLDLLKDGVPSLMANPDAVAFLARYTGYGFGSTLLFLVFGILMSVVVQSSSAAGAITLVMAYRGWIDFPIAAATVLGQNIGTTVTAQLAAIGTSQNARRAAGAHFLFNFIGVLWVLLLLPYFLEMVDYLVPGELSDPANLPTHLAAFHTLFNLITILLLVGFVPQLTELAKRLVKGEKTKTETEPDVLEQAQAGITQMSEMIGLMFARFAESWRTKKGDLGPDLITLSSQERLTDHIQEQISNRLIQHSQGLVARQVALAMVDLMVLDRLEGIADRIMELMNRLEKKRRDHLIFSNDFRGEVDQLVGLVGQMLNQTITNLESGQGRANSDTFAQLAQLRHQFKTNPPQLADLASHQLGFGLIRSLLKIGEACRQIDQQLSKKP</sequence>
<protein>
    <recommendedName>
        <fullName evidence="9">Na/Pi cotransporter</fullName>
    </recommendedName>
</protein>
<evidence type="ECO:0000256" key="1">
    <source>
        <dbReference type="ARBA" id="ARBA00004651"/>
    </source>
</evidence>
<dbReference type="PANTHER" id="PTHR10010">
    <property type="entry name" value="SOLUTE CARRIER FAMILY 34 SODIUM PHOSPHATE , MEMBER 2-RELATED"/>
    <property type="match status" value="1"/>
</dbReference>
<evidence type="ECO:0000256" key="3">
    <source>
        <dbReference type="ARBA" id="ARBA00022692"/>
    </source>
</evidence>
<keyword evidence="3 6" id="KW-0812">Transmembrane</keyword>
<dbReference type="InterPro" id="IPR038078">
    <property type="entry name" value="PhoU-like_sf"/>
</dbReference>
<evidence type="ECO:0000256" key="4">
    <source>
        <dbReference type="ARBA" id="ARBA00022989"/>
    </source>
</evidence>
<keyword evidence="5 6" id="KW-0472">Membrane</keyword>
<evidence type="ECO:0000256" key="2">
    <source>
        <dbReference type="ARBA" id="ARBA00022475"/>
    </source>
</evidence>
<keyword evidence="2" id="KW-1003">Cell membrane</keyword>
<comment type="caution">
    <text evidence="7">The sequence shown here is derived from an EMBL/GenBank/DDBJ whole genome shotgun (WGS) entry which is preliminary data.</text>
</comment>
<evidence type="ECO:0000313" key="8">
    <source>
        <dbReference type="Proteomes" id="UP000178449"/>
    </source>
</evidence>
<organism evidence="7 8">
    <name type="scientific">Candidatus Lambdaproteobacteria bacterium RIFOXYD2_FULL_50_16</name>
    <dbReference type="NCBI Taxonomy" id="1817772"/>
    <lineage>
        <taxon>Bacteria</taxon>
        <taxon>Pseudomonadati</taxon>
        <taxon>Pseudomonadota</taxon>
        <taxon>Candidatus Lambdaproteobacteria</taxon>
    </lineage>
</organism>
<dbReference type="GO" id="GO:0044341">
    <property type="term" value="P:sodium-dependent phosphate transport"/>
    <property type="evidence" value="ECO:0007669"/>
    <property type="project" value="InterPro"/>
</dbReference>
<dbReference type="SUPFAM" id="SSF109755">
    <property type="entry name" value="PhoU-like"/>
    <property type="match status" value="1"/>
</dbReference>
<dbReference type="InterPro" id="IPR003841">
    <property type="entry name" value="Na/Pi_transpt"/>
</dbReference>
<dbReference type="NCBIfam" id="NF037997">
    <property type="entry name" value="Na_Pi_symport"/>
    <property type="match status" value="1"/>
</dbReference>
<keyword evidence="4 6" id="KW-1133">Transmembrane helix</keyword>
<dbReference type="Proteomes" id="UP000178449">
    <property type="component" value="Unassembled WGS sequence"/>
</dbReference>
<accession>A0A1F6G7K8</accession>
<dbReference type="Pfam" id="PF02690">
    <property type="entry name" value="Na_Pi_cotrans"/>
    <property type="match status" value="2"/>
</dbReference>
<name>A0A1F6G7K8_9PROT</name>
<evidence type="ECO:0000256" key="6">
    <source>
        <dbReference type="SAM" id="Phobius"/>
    </source>
</evidence>
<feature type="transmembrane region" description="Helical" evidence="6">
    <location>
        <begin position="292"/>
        <end position="312"/>
    </location>
</feature>
<dbReference type="EMBL" id="MFNE01000043">
    <property type="protein sequence ID" value="OGG94099.1"/>
    <property type="molecule type" value="Genomic_DNA"/>
</dbReference>
<comment type="subcellular location">
    <subcellularLocation>
        <location evidence="1">Cell membrane</location>
        <topology evidence="1">Multi-pass membrane protein</topology>
    </subcellularLocation>
</comment>
<reference evidence="7 8" key="1">
    <citation type="journal article" date="2016" name="Nat. Commun.">
        <title>Thousands of microbial genomes shed light on interconnected biogeochemical processes in an aquifer system.</title>
        <authorList>
            <person name="Anantharaman K."/>
            <person name="Brown C.T."/>
            <person name="Hug L.A."/>
            <person name="Sharon I."/>
            <person name="Castelle C.J."/>
            <person name="Probst A.J."/>
            <person name="Thomas B.C."/>
            <person name="Singh A."/>
            <person name="Wilkins M.J."/>
            <person name="Karaoz U."/>
            <person name="Brodie E.L."/>
            <person name="Williams K.H."/>
            <person name="Hubbard S.S."/>
            <person name="Banfield J.F."/>
        </authorList>
    </citation>
    <scope>NUCLEOTIDE SEQUENCE [LARGE SCALE GENOMIC DNA]</scope>
</reference>
<feature type="transmembrane region" description="Helical" evidence="6">
    <location>
        <begin position="174"/>
        <end position="196"/>
    </location>
</feature>
<feature type="transmembrane region" description="Helical" evidence="6">
    <location>
        <begin position="12"/>
        <end position="31"/>
    </location>
</feature>
<proteinExistence type="predicted"/>
<dbReference type="PANTHER" id="PTHR10010:SF46">
    <property type="entry name" value="SODIUM-DEPENDENT PHOSPHATE TRANSPORT PROTEIN 2B"/>
    <property type="match status" value="1"/>
</dbReference>
<feature type="transmembrane region" description="Helical" evidence="6">
    <location>
        <begin position="52"/>
        <end position="80"/>
    </location>
</feature>
<evidence type="ECO:0008006" key="9">
    <source>
        <dbReference type="Google" id="ProtNLM"/>
    </source>
</evidence>
<evidence type="ECO:0000313" key="7">
    <source>
        <dbReference type="EMBL" id="OGG94099.1"/>
    </source>
</evidence>
<feature type="transmembrane region" description="Helical" evidence="6">
    <location>
        <begin position="137"/>
        <end position="154"/>
    </location>
</feature>